<accession>A0A1V6PKC6</accession>
<dbReference type="AlphaFoldDB" id="A0A1V6PKC6"/>
<gene>
    <name evidence="1" type="ORF">PENDEC_c002G03995</name>
</gene>
<dbReference type="OrthoDB" id="2140105at2759"/>
<evidence type="ECO:0000313" key="2">
    <source>
        <dbReference type="Proteomes" id="UP000191522"/>
    </source>
</evidence>
<evidence type="ECO:0000313" key="1">
    <source>
        <dbReference type="EMBL" id="OQD77444.1"/>
    </source>
</evidence>
<organism evidence="1 2">
    <name type="scientific">Penicillium decumbens</name>
    <dbReference type="NCBI Taxonomy" id="69771"/>
    <lineage>
        <taxon>Eukaryota</taxon>
        <taxon>Fungi</taxon>
        <taxon>Dikarya</taxon>
        <taxon>Ascomycota</taxon>
        <taxon>Pezizomycotina</taxon>
        <taxon>Eurotiomycetes</taxon>
        <taxon>Eurotiomycetidae</taxon>
        <taxon>Eurotiales</taxon>
        <taxon>Aspergillaceae</taxon>
        <taxon>Penicillium</taxon>
    </lineage>
</organism>
<keyword evidence="2" id="KW-1185">Reference proteome</keyword>
<dbReference type="Proteomes" id="UP000191522">
    <property type="component" value="Unassembled WGS sequence"/>
</dbReference>
<reference evidence="2" key="1">
    <citation type="journal article" date="2017" name="Nat. Microbiol.">
        <title>Global analysis of biosynthetic gene clusters reveals vast potential of secondary metabolite production in Penicillium species.</title>
        <authorList>
            <person name="Nielsen J.C."/>
            <person name="Grijseels S."/>
            <person name="Prigent S."/>
            <person name="Ji B."/>
            <person name="Dainat J."/>
            <person name="Nielsen K.F."/>
            <person name="Frisvad J.C."/>
            <person name="Workman M."/>
            <person name="Nielsen J."/>
        </authorList>
    </citation>
    <scope>NUCLEOTIDE SEQUENCE [LARGE SCALE GENOMIC DNA]</scope>
    <source>
        <strain evidence="2">IBT 11843</strain>
    </source>
</reference>
<protein>
    <submittedName>
        <fullName evidence="1">Uncharacterized protein</fullName>
    </submittedName>
</protein>
<dbReference type="EMBL" id="MDYL01000002">
    <property type="protein sequence ID" value="OQD77444.1"/>
    <property type="molecule type" value="Genomic_DNA"/>
</dbReference>
<comment type="caution">
    <text evidence="1">The sequence shown here is derived from an EMBL/GenBank/DDBJ whole genome shotgun (WGS) entry which is preliminary data.</text>
</comment>
<dbReference type="STRING" id="69771.A0A1V6PKC6"/>
<proteinExistence type="predicted"/>
<name>A0A1V6PKC6_PENDC</name>
<sequence>MAEALSTTSSSRASWRGMRNSFLIGVAFRNGHRAHALKILYVDYAGGIIGQSVRDAYEAMRGPTFPTLEQASPDA</sequence>